<keyword evidence="11 22" id="KW-0547">Nucleotide-binding</keyword>
<evidence type="ECO:0000256" key="14">
    <source>
        <dbReference type="ARBA" id="ARBA00022989"/>
    </source>
</evidence>
<dbReference type="GO" id="GO:0043560">
    <property type="term" value="F:insulin receptor substrate binding"/>
    <property type="evidence" value="ECO:0007669"/>
    <property type="project" value="TreeGrafter"/>
</dbReference>
<dbReference type="InterPro" id="IPR000719">
    <property type="entry name" value="Prot_kinase_dom"/>
</dbReference>
<feature type="domain" description="Fibronectin type-III" evidence="27">
    <location>
        <begin position="615"/>
        <end position="704"/>
    </location>
</feature>
<dbReference type="CDD" id="cd00064">
    <property type="entry name" value="FU"/>
    <property type="match status" value="1"/>
</dbReference>
<comment type="subcellular location">
    <subcellularLocation>
        <location evidence="2">Membrane</location>
        <topology evidence="2">Single-pass type I membrane protein</topology>
    </subcellularLocation>
</comment>
<evidence type="ECO:0000256" key="6">
    <source>
        <dbReference type="ARBA" id="ARBA00022685"/>
    </source>
</evidence>
<keyword evidence="14 24" id="KW-1133">Transmembrane helix</keyword>
<dbReference type="SMART" id="SM00060">
    <property type="entry name" value="FN3"/>
    <property type="match status" value="3"/>
</dbReference>
<sequence length="1481" mass="167440">MRKLTLNAALCISCVAFLAATTGSNVYGQIAETDVETKQEIICQSIDIRNYVNNFKKKLANCTVIEGFLKIVLIEKPKHGQYDQLSFPDLVEVTHYVLLYRVYGLRSLSQIFPNLAVIRGQDLFYFYSLVIYETIDMEDIGLIGLTTIERGAVRLEKNPNLCYIDTVDWTKIVPSVQLSDHYFKGNKKITECVNVPPDNCPVTTIDGKREPRSWNLHHCQKLLDCPKGSNCPSRTCFEGRCCDPKCLGGCYGPKPSQCIACRNVIDSTQGYPHCIDHCSPGTYKVHNRRCLLDTECMSLNMYLVPFTNTTKAECAPYCPAGMTVNNVSKCEKCPGRCPKVCPPMRVDSVDAAQQLKGCTYIKGALEIRISSGSNIAVELEESLGQIEEVMTYVWIHASNALLSLNFFKSLRRIRGMTLYNAKYALMVNDNSNLENLFPENTKNNLEILNGSMFFHFNRKLCYNKIMDLLNSVKMNSTADNDISETNNGDQMPCVYATLNLTIFQVGPRVALLRWENFKIADQRNLLSYVIHYKEAPVQNVSTYDGRHACSEDFWNTKDVLSTKSMNQTYLVEILLKLKPWTQYAIYIETYTTALAKVGAISKVKYFRTAATNPTIPQNLQVKAIKPNQLHLTWDPPEALNGNVTHYEVNWRKGELDPKKYDVRNYCLSPVQRAGQKEQEDIEKTKIEDEKNKYKDPECCECASTSLQKKEEEQREREMQINFQNFLQTAIYIKREMRGNSARKQNIETYHQMNGEKMEIAPKKLKPRARRSPLFLDTSVANESLGNETEYNTTEVGDSETEDIPGEASNPYFRAVVYKRELIIPNLMHYRDYNIEVIACQERDPRDLRGNRAMEEAKLCSSRALALQRTMTSKVADNINTSSITVNVMKNKTGEVILKWAPPPNPNGIIITYEIKYSDSSINNVQPVTVCISQKMYKSLGGHRLNHLGPGNYTFRIRANSLAGNGSWTEGRYFVIDSNKGEVMAQEMIIVVCVVVCILVVVITGIIVWCMARRRFREYPDIQNISANPEYMSNYDAYIADDWEVDRDKVKLIRELGQGSFGMVYEGLACSLKEVDGEIKVAVKTVNSSATFTERMSFLNEASIMKAFVCSHVVRLLGVVSSGVAQGKPAYVIMELMSNGDLKNFLRMHRPDEEDNAGRSPPTLHRIMQMAGEIADGMAYLADKKFVHRDLAARNCMVADNLTVKIGDFGMTRDIYETDKYRKGGKGLLPVRWMAPESLKDGIFTSMSDVWSYGVVIWEMTTLAAQPYQGLSNEEVLKYVINAKTMDTPEGCPEILYEMMLKCWKYRPKSRPTFKEIIEILIPELDPNFKETSYFFNEGKVESVDYEEEFGDDIGQDDSHMPFISGEGSRGGGACLKHEDDLDLMDTEYQYSSYPHNHVGASEQCDCILLKETKGGRIGGLHNDNNHQFNADSNSAIDSSNDGSKESSKSSNHSYNPINGINIPPNLANGHVPVHMRTTTSC</sequence>
<evidence type="ECO:0000256" key="23">
    <source>
        <dbReference type="SAM" id="MobiDB-lite"/>
    </source>
</evidence>
<reference evidence="29" key="1">
    <citation type="submission" date="2018-08" db="EMBL/GenBank/DDBJ databases">
        <title>Integration of biochemical, cellular and genic indicators for understanding the ageing process in Zhikong Scallop Chlamys farreri.</title>
        <authorList>
            <person name="Lian S."/>
            <person name="Wang J."/>
            <person name="Zhang L."/>
            <person name="Hu N."/>
            <person name="Liu S."/>
            <person name="Dai X."/>
            <person name="Zhang F."/>
            <person name="Hu X."/>
            <person name="Bao Z."/>
            <person name="Wang S."/>
        </authorList>
    </citation>
    <scope>NUCLEOTIDE SEQUENCE</scope>
</reference>
<dbReference type="Pfam" id="PF00041">
    <property type="entry name" value="fn3"/>
    <property type="match status" value="2"/>
</dbReference>
<dbReference type="FunFam" id="3.30.200.20:FF:000026">
    <property type="entry name" value="Tyrosine-protein kinase receptor"/>
    <property type="match status" value="1"/>
</dbReference>
<dbReference type="GO" id="GO:0042593">
    <property type="term" value="P:glucose homeostasis"/>
    <property type="evidence" value="ECO:0007669"/>
    <property type="project" value="TreeGrafter"/>
</dbReference>
<dbReference type="Pfam" id="PF00757">
    <property type="entry name" value="Furin-like"/>
    <property type="match status" value="1"/>
</dbReference>
<dbReference type="PANTHER" id="PTHR24416:SF525">
    <property type="entry name" value="INSULIN-LIKE RECEPTOR"/>
    <property type="match status" value="1"/>
</dbReference>
<keyword evidence="15 24" id="KW-0472">Membrane</keyword>
<evidence type="ECO:0000256" key="7">
    <source>
        <dbReference type="ARBA" id="ARBA00022692"/>
    </source>
</evidence>
<dbReference type="SMART" id="SM00261">
    <property type="entry name" value="FU"/>
    <property type="match status" value="1"/>
</dbReference>
<evidence type="ECO:0000256" key="15">
    <source>
        <dbReference type="ARBA" id="ARBA00023136"/>
    </source>
</evidence>
<keyword evidence="5" id="KW-0808">Transferase</keyword>
<dbReference type="InterPro" id="IPR006211">
    <property type="entry name" value="Furin-like_Cys-rich_dom"/>
</dbReference>
<evidence type="ECO:0000256" key="21">
    <source>
        <dbReference type="ARBA" id="ARBA00051243"/>
    </source>
</evidence>
<evidence type="ECO:0000256" key="12">
    <source>
        <dbReference type="ARBA" id="ARBA00022777"/>
    </source>
</evidence>
<evidence type="ECO:0000256" key="24">
    <source>
        <dbReference type="SAM" id="Phobius"/>
    </source>
</evidence>
<keyword evidence="7 24" id="KW-0812">Transmembrane</keyword>
<dbReference type="InterPro" id="IPR017896">
    <property type="entry name" value="4Fe4S_Fe-S-bd"/>
</dbReference>
<evidence type="ECO:0000256" key="2">
    <source>
        <dbReference type="ARBA" id="ARBA00004479"/>
    </source>
</evidence>
<evidence type="ECO:0000256" key="16">
    <source>
        <dbReference type="ARBA" id="ARBA00023137"/>
    </source>
</evidence>
<gene>
    <name evidence="29" type="primary">IGF1r</name>
</gene>
<keyword evidence="19" id="KW-0325">Glycoprotein</keyword>
<evidence type="ECO:0000256" key="11">
    <source>
        <dbReference type="ARBA" id="ARBA00022741"/>
    </source>
</evidence>
<dbReference type="Gene3D" id="2.10.220.10">
    <property type="entry name" value="Hormone Receptor, Insulin-like Growth Factor Receptor 1, Chain A, domain 2"/>
    <property type="match status" value="1"/>
</dbReference>
<dbReference type="Gene3D" id="2.60.40.10">
    <property type="entry name" value="Immunoglobulins"/>
    <property type="match status" value="4"/>
</dbReference>
<dbReference type="GO" id="GO:0030424">
    <property type="term" value="C:axon"/>
    <property type="evidence" value="ECO:0007669"/>
    <property type="project" value="TreeGrafter"/>
</dbReference>
<feature type="signal peptide" evidence="25">
    <location>
        <begin position="1"/>
        <end position="23"/>
    </location>
</feature>
<dbReference type="GO" id="GO:0005009">
    <property type="term" value="F:insulin receptor activity"/>
    <property type="evidence" value="ECO:0007669"/>
    <property type="project" value="TreeGrafter"/>
</dbReference>
<dbReference type="InterPro" id="IPR036116">
    <property type="entry name" value="FN3_sf"/>
</dbReference>
<feature type="transmembrane region" description="Helical" evidence="24">
    <location>
        <begin position="987"/>
        <end position="1011"/>
    </location>
</feature>
<keyword evidence="4" id="KW-0597">Phosphoprotein</keyword>
<keyword evidence="9 25" id="KW-0732">Signal</keyword>
<evidence type="ECO:0000256" key="9">
    <source>
        <dbReference type="ARBA" id="ARBA00022729"/>
    </source>
</evidence>
<feature type="domain" description="Fibronectin type-III" evidence="27">
    <location>
        <begin position="879"/>
        <end position="978"/>
    </location>
</feature>
<dbReference type="GO" id="GO:0005899">
    <property type="term" value="C:insulin receptor complex"/>
    <property type="evidence" value="ECO:0007669"/>
    <property type="project" value="TreeGrafter"/>
</dbReference>
<keyword evidence="18 29" id="KW-0675">Receptor</keyword>
<dbReference type="SMART" id="SM00219">
    <property type="entry name" value="TyrKc"/>
    <property type="match status" value="1"/>
</dbReference>
<keyword evidence="6" id="KW-0165">Cleavage on pair of basic residues</keyword>
<evidence type="ECO:0000256" key="22">
    <source>
        <dbReference type="PROSITE-ProRule" id="PRU10141"/>
    </source>
</evidence>
<dbReference type="InterPro" id="IPR011009">
    <property type="entry name" value="Kinase-like_dom_sf"/>
</dbReference>
<evidence type="ECO:0000256" key="8">
    <source>
        <dbReference type="ARBA" id="ARBA00022723"/>
    </source>
</evidence>
<dbReference type="PROSITE" id="PS00109">
    <property type="entry name" value="PROTEIN_KINASE_TYR"/>
    <property type="match status" value="1"/>
</dbReference>
<evidence type="ECO:0000259" key="28">
    <source>
        <dbReference type="PROSITE" id="PS51379"/>
    </source>
</evidence>
<organism evidence="29">
    <name type="scientific">Azumapecten farreri</name>
    <name type="common">Farrer's scallop</name>
    <name type="synonym">Chlamys farreri</name>
    <dbReference type="NCBI Taxonomy" id="106299"/>
    <lineage>
        <taxon>Eukaryota</taxon>
        <taxon>Metazoa</taxon>
        <taxon>Spiralia</taxon>
        <taxon>Lophotrochozoa</taxon>
        <taxon>Mollusca</taxon>
        <taxon>Bivalvia</taxon>
        <taxon>Autobranchia</taxon>
        <taxon>Pteriomorphia</taxon>
        <taxon>Pectinida</taxon>
        <taxon>Pectinoidea</taxon>
        <taxon>Pectinidae</taxon>
        <taxon>Azumapecten</taxon>
    </lineage>
</organism>
<dbReference type="Gene3D" id="1.10.510.10">
    <property type="entry name" value="Transferase(Phosphotransferase) domain 1"/>
    <property type="match status" value="1"/>
</dbReference>
<dbReference type="InterPro" id="IPR001245">
    <property type="entry name" value="Ser-Thr/Tyr_kinase_cat_dom"/>
</dbReference>
<dbReference type="InterPro" id="IPR009030">
    <property type="entry name" value="Growth_fac_rcpt_cys_sf"/>
</dbReference>
<dbReference type="InterPro" id="IPR000494">
    <property type="entry name" value="Rcpt_L-dom"/>
</dbReference>
<feature type="compositionally biased region" description="Low complexity" evidence="23">
    <location>
        <begin position="1429"/>
        <end position="1441"/>
    </location>
</feature>
<feature type="chain" id="PRO_5024376510" description="receptor protein-tyrosine kinase" evidence="25">
    <location>
        <begin position="24"/>
        <end position="1481"/>
    </location>
</feature>
<dbReference type="Gene3D" id="3.30.200.20">
    <property type="entry name" value="Phosphorylase Kinase, domain 1"/>
    <property type="match status" value="1"/>
</dbReference>
<dbReference type="PROSITE" id="PS50011">
    <property type="entry name" value="PROTEIN_KINASE_DOM"/>
    <property type="match status" value="1"/>
</dbReference>
<evidence type="ECO:0000259" key="27">
    <source>
        <dbReference type="PROSITE" id="PS50853"/>
    </source>
</evidence>
<dbReference type="InterPro" id="IPR036941">
    <property type="entry name" value="Rcpt_L-dom_sf"/>
</dbReference>
<dbReference type="InterPro" id="IPR008266">
    <property type="entry name" value="Tyr_kinase_AS"/>
</dbReference>
<evidence type="ECO:0000256" key="17">
    <source>
        <dbReference type="ARBA" id="ARBA00023157"/>
    </source>
</evidence>
<feature type="domain" description="Protein kinase" evidence="26">
    <location>
        <begin position="1049"/>
        <end position="1328"/>
    </location>
</feature>
<evidence type="ECO:0000256" key="5">
    <source>
        <dbReference type="ARBA" id="ARBA00022679"/>
    </source>
</evidence>
<dbReference type="InterPro" id="IPR003961">
    <property type="entry name" value="FN3_dom"/>
</dbReference>
<evidence type="ECO:0000256" key="18">
    <source>
        <dbReference type="ARBA" id="ARBA00023170"/>
    </source>
</evidence>
<feature type="domain" description="4Fe-4S ferredoxin-type" evidence="28">
    <location>
        <begin position="320"/>
        <end position="351"/>
    </location>
</feature>
<evidence type="ECO:0000256" key="13">
    <source>
        <dbReference type="ARBA" id="ARBA00022840"/>
    </source>
</evidence>
<dbReference type="FunFam" id="1.10.510.10:FF:000528">
    <property type="entry name" value="Tyrosine-protein kinase receptor"/>
    <property type="match status" value="1"/>
</dbReference>
<dbReference type="GO" id="GO:0043410">
    <property type="term" value="P:positive regulation of MAPK cascade"/>
    <property type="evidence" value="ECO:0007669"/>
    <property type="project" value="TreeGrafter"/>
</dbReference>
<dbReference type="CDD" id="cd05032">
    <property type="entry name" value="PTKc_InsR_like"/>
    <property type="match status" value="1"/>
</dbReference>
<name>A0A5P8NF77_AZUFA</name>
<feature type="compositionally biased region" description="Low complexity" evidence="23">
    <location>
        <begin position="1448"/>
        <end position="1465"/>
    </location>
</feature>
<dbReference type="PROSITE" id="PS50853">
    <property type="entry name" value="FN3"/>
    <property type="match status" value="2"/>
</dbReference>
<evidence type="ECO:0000259" key="26">
    <source>
        <dbReference type="PROSITE" id="PS50011"/>
    </source>
</evidence>
<accession>A0A5P8NF77</accession>
<keyword evidence="20" id="KW-0464">Manganese</keyword>
<proteinExistence type="evidence at transcript level"/>
<dbReference type="PROSITE" id="PS00107">
    <property type="entry name" value="PROTEIN_KINASE_ATP"/>
    <property type="match status" value="1"/>
</dbReference>
<dbReference type="GO" id="GO:0005524">
    <property type="term" value="F:ATP binding"/>
    <property type="evidence" value="ECO:0007669"/>
    <property type="project" value="UniProtKB-UniRule"/>
</dbReference>
<dbReference type="InterPro" id="IPR013783">
    <property type="entry name" value="Ig-like_fold"/>
</dbReference>
<keyword evidence="10" id="KW-0677">Repeat</keyword>
<dbReference type="InterPro" id="IPR050122">
    <property type="entry name" value="RTK"/>
</dbReference>
<dbReference type="SUPFAM" id="SSF52058">
    <property type="entry name" value="L domain-like"/>
    <property type="match status" value="2"/>
</dbReference>
<protein>
    <recommendedName>
        <fullName evidence="3">receptor protein-tyrosine kinase</fullName>
        <ecNumber evidence="3">2.7.10.1</ecNumber>
    </recommendedName>
</protein>
<keyword evidence="17" id="KW-1015">Disulfide bond</keyword>
<feature type="binding site" evidence="22">
    <location>
        <position position="1083"/>
    </location>
    <ligand>
        <name>ATP</name>
        <dbReference type="ChEBI" id="CHEBI:30616"/>
    </ligand>
</feature>
<keyword evidence="12" id="KW-0418">Kinase</keyword>
<comment type="cofactor">
    <cofactor evidence="1">
        <name>Mn(2+)</name>
        <dbReference type="ChEBI" id="CHEBI:29035"/>
    </cofactor>
</comment>
<dbReference type="Pfam" id="PF01030">
    <property type="entry name" value="Recep_L_domain"/>
    <property type="match status" value="2"/>
</dbReference>
<evidence type="ECO:0000256" key="4">
    <source>
        <dbReference type="ARBA" id="ARBA00022553"/>
    </source>
</evidence>
<feature type="region of interest" description="Disordered" evidence="23">
    <location>
        <begin position="1418"/>
        <end position="1471"/>
    </location>
</feature>
<evidence type="ECO:0000256" key="20">
    <source>
        <dbReference type="ARBA" id="ARBA00023211"/>
    </source>
</evidence>
<dbReference type="SUPFAM" id="SSF49265">
    <property type="entry name" value="Fibronectin type III"/>
    <property type="match status" value="3"/>
</dbReference>
<evidence type="ECO:0000256" key="10">
    <source>
        <dbReference type="ARBA" id="ARBA00022737"/>
    </source>
</evidence>
<dbReference type="PROSITE" id="PS51379">
    <property type="entry name" value="4FE4S_FER_2"/>
    <property type="match status" value="1"/>
</dbReference>
<dbReference type="PRINTS" id="PR00109">
    <property type="entry name" value="TYRKINASE"/>
</dbReference>
<evidence type="ECO:0000256" key="25">
    <source>
        <dbReference type="SAM" id="SignalP"/>
    </source>
</evidence>
<dbReference type="InterPro" id="IPR017441">
    <property type="entry name" value="Protein_kinase_ATP_BS"/>
</dbReference>
<dbReference type="InterPro" id="IPR006212">
    <property type="entry name" value="Furin_repeat"/>
</dbReference>
<dbReference type="CDD" id="cd00063">
    <property type="entry name" value="FN3"/>
    <property type="match status" value="3"/>
</dbReference>
<keyword evidence="16" id="KW-0829">Tyrosine-protein kinase</keyword>
<keyword evidence="13 22" id="KW-0067">ATP-binding</keyword>
<dbReference type="SUPFAM" id="SSF56112">
    <property type="entry name" value="Protein kinase-like (PK-like)"/>
    <property type="match status" value="1"/>
</dbReference>
<dbReference type="Gene3D" id="3.80.20.20">
    <property type="entry name" value="Receptor L-domain"/>
    <property type="match status" value="2"/>
</dbReference>
<evidence type="ECO:0000313" key="29">
    <source>
        <dbReference type="EMBL" id="QFR39799.1"/>
    </source>
</evidence>
<keyword evidence="8" id="KW-0479">Metal-binding</keyword>
<dbReference type="Pfam" id="PF07714">
    <property type="entry name" value="PK_Tyr_Ser-Thr"/>
    <property type="match status" value="1"/>
</dbReference>
<dbReference type="SUPFAM" id="SSF57184">
    <property type="entry name" value="Growth factor receptor domain"/>
    <property type="match status" value="1"/>
</dbReference>
<dbReference type="EMBL" id="MH795170">
    <property type="protein sequence ID" value="QFR39799.1"/>
    <property type="molecule type" value="mRNA"/>
</dbReference>
<dbReference type="InterPro" id="IPR020635">
    <property type="entry name" value="Tyr_kinase_cat_dom"/>
</dbReference>
<evidence type="ECO:0000256" key="1">
    <source>
        <dbReference type="ARBA" id="ARBA00001936"/>
    </source>
</evidence>
<dbReference type="GO" id="GO:0051897">
    <property type="term" value="P:positive regulation of phosphatidylinositol 3-kinase/protein kinase B signal transduction"/>
    <property type="evidence" value="ECO:0007669"/>
    <property type="project" value="TreeGrafter"/>
</dbReference>
<dbReference type="PANTHER" id="PTHR24416">
    <property type="entry name" value="TYROSINE-PROTEIN KINASE RECEPTOR"/>
    <property type="match status" value="1"/>
</dbReference>
<evidence type="ECO:0000256" key="3">
    <source>
        <dbReference type="ARBA" id="ARBA00011902"/>
    </source>
</evidence>
<comment type="catalytic activity">
    <reaction evidence="21">
        <text>L-tyrosyl-[protein] + ATP = O-phospho-L-tyrosyl-[protein] + ADP + H(+)</text>
        <dbReference type="Rhea" id="RHEA:10596"/>
        <dbReference type="Rhea" id="RHEA-COMP:10136"/>
        <dbReference type="Rhea" id="RHEA-COMP:20101"/>
        <dbReference type="ChEBI" id="CHEBI:15378"/>
        <dbReference type="ChEBI" id="CHEBI:30616"/>
        <dbReference type="ChEBI" id="CHEBI:46858"/>
        <dbReference type="ChEBI" id="CHEBI:61978"/>
        <dbReference type="ChEBI" id="CHEBI:456216"/>
        <dbReference type="EC" id="2.7.10.1"/>
    </reaction>
</comment>
<evidence type="ECO:0000256" key="19">
    <source>
        <dbReference type="ARBA" id="ARBA00023180"/>
    </source>
</evidence>
<dbReference type="EC" id="2.7.10.1" evidence="3"/>
<dbReference type="GO" id="GO:0046872">
    <property type="term" value="F:metal ion binding"/>
    <property type="evidence" value="ECO:0007669"/>
    <property type="project" value="UniProtKB-KW"/>
</dbReference>